<sequence>MTRAAFQKRRADTLMKTRPRNIRTKIESGERAYGFAVQLPTPDFVEIAGVLGYDYAWIDAEHGSLGLSDIRDLIRAADATGLDSIVRVADHAPSFIQRVLDLGATGIMVPHVRTLDEARAIAASVRYSPLGIRGACPSVRSVGHISTDWTDDYRRADSDVLVFGLIEDIEGVENVEVIAREGGLDGLVYGPFDLGMALGLDADVSHPELRRYHDRVVDACRAAGIEYVTASAEWEFGALDESGSRIVTVVSDRGVIFDGLRSSLAALAQHDSTPAVGS</sequence>
<dbReference type="InterPro" id="IPR050251">
    <property type="entry name" value="HpcH-HpaI_aldolase"/>
</dbReference>
<dbReference type="EMBL" id="JANTEZ010000013">
    <property type="protein sequence ID" value="MCS5716464.1"/>
    <property type="molecule type" value="Genomic_DNA"/>
</dbReference>
<keyword evidence="6" id="KW-1185">Reference proteome</keyword>
<reference evidence="5" key="1">
    <citation type="submission" date="2022-08" db="EMBL/GenBank/DDBJ databases">
        <authorList>
            <person name="Deng Y."/>
            <person name="Han X.-F."/>
            <person name="Zhang Y.-Q."/>
        </authorList>
    </citation>
    <scope>NUCLEOTIDE SEQUENCE</scope>
    <source>
        <strain evidence="5">CPCC 205716</strain>
    </source>
</reference>
<evidence type="ECO:0000313" key="6">
    <source>
        <dbReference type="Proteomes" id="UP001165580"/>
    </source>
</evidence>
<protein>
    <submittedName>
        <fullName evidence="5">Aldolase/citrate lyase family protein</fullName>
    </submittedName>
</protein>
<keyword evidence="3 5" id="KW-0456">Lyase</keyword>
<comment type="caution">
    <text evidence="5">The sequence shown here is derived from an EMBL/GenBank/DDBJ whole genome shotgun (WGS) entry which is preliminary data.</text>
</comment>
<evidence type="ECO:0000256" key="1">
    <source>
        <dbReference type="ARBA" id="ARBA00005568"/>
    </source>
</evidence>
<evidence type="ECO:0000313" key="5">
    <source>
        <dbReference type="EMBL" id="MCS5716464.1"/>
    </source>
</evidence>
<keyword evidence="2" id="KW-0479">Metal-binding</keyword>
<dbReference type="Proteomes" id="UP001165580">
    <property type="component" value="Unassembled WGS sequence"/>
</dbReference>
<evidence type="ECO:0000256" key="3">
    <source>
        <dbReference type="ARBA" id="ARBA00023239"/>
    </source>
</evidence>
<gene>
    <name evidence="5" type="ORF">NVV95_18100</name>
</gene>
<comment type="similarity">
    <text evidence="1">Belongs to the HpcH/HpaI aldolase family.</text>
</comment>
<dbReference type="PANTHER" id="PTHR30502:SF0">
    <property type="entry name" value="PHOSPHOENOLPYRUVATE CARBOXYLASE FAMILY PROTEIN"/>
    <property type="match status" value="1"/>
</dbReference>
<dbReference type="Gene3D" id="3.20.20.60">
    <property type="entry name" value="Phosphoenolpyruvate-binding domains"/>
    <property type="match status" value="1"/>
</dbReference>
<evidence type="ECO:0000259" key="4">
    <source>
        <dbReference type="Pfam" id="PF03328"/>
    </source>
</evidence>
<proteinExistence type="inferred from homology"/>
<dbReference type="Pfam" id="PF03328">
    <property type="entry name" value="HpcH_HpaI"/>
    <property type="match status" value="1"/>
</dbReference>
<dbReference type="InterPro" id="IPR040442">
    <property type="entry name" value="Pyrv_kinase-like_dom_sf"/>
</dbReference>
<organism evidence="5 6">
    <name type="scientific">Herbiconiux gentiana</name>
    <dbReference type="NCBI Taxonomy" id="2970912"/>
    <lineage>
        <taxon>Bacteria</taxon>
        <taxon>Bacillati</taxon>
        <taxon>Actinomycetota</taxon>
        <taxon>Actinomycetes</taxon>
        <taxon>Micrococcales</taxon>
        <taxon>Microbacteriaceae</taxon>
        <taxon>Herbiconiux</taxon>
    </lineage>
</organism>
<dbReference type="InterPro" id="IPR005000">
    <property type="entry name" value="Aldolase/citrate-lyase_domain"/>
</dbReference>
<feature type="domain" description="HpcH/HpaI aldolase/citrate lyase" evidence="4">
    <location>
        <begin position="38"/>
        <end position="229"/>
    </location>
</feature>
<dbReference type="PANTHER" id="PTHR30502">
    <property type="entry name" value="2-KETO-3-DEOXY-L-RHAMNONATE ALDOLASE"/>
    <property type="match status" value="1"/>
</dbReference>
<evidence type="ECO:0000256" key="2">
    <source>
        <dbReference type="ARBA" id="ARBA00022723"/>
    </source>
</evidence>
<dbReference type="RefSeq" id="WP_259487981.1">
    <property type="nucleotide sequence ID" value="NZ_JANTEZ010000013.1"/>
</dbReference>
<dbReference type="SUPFAM" id="SSF51621">
    <property type="entry name" value="Phosphoenolpyruvate/pyruvate domain"/>
    <property type="match status" value="1"/>
</dbReference>
<name>A0ABT2GNG4_9MICO</name>
<dbReference type="GO" id="GO:0016829">
    <property type="term" value="F:lyase activity"/>
    <property type="evidence" value="ECO:0007669"/>
    <property type="project" value="UniProtKB-KW"/>
</dbReference>
<dbReference type="InterPro" id="IPR015813">
    <property type="entry name" value="Pyrv/PenolPyrv_kinase-like_dom"/>
</dbReference>
<accession>A0ABT2GNG4</accession>